<dbReference type="AlphaFoldDB" id="Q315V0"/>
<dbReference type="InterPro" id="IPR044492">
    <property type="entry name" value="P_typ_ATPase_HD_dom"/>
</dbReference>
<evidence type="ECO:0000256" key="2">
    <source>
        <dbReference type="ARBA" id="ARBA00006024"/>
    </source>
</evidence>
<protein>
    <recommendedName>
        <fullName evidence="7">P-type Zn(2+) transporter</fullName>
        <ecNumber evidence="7">7.2.2.12</ecNumber>
    </recommendedName>
</protein>
<evidence type="ECO:0000256" key="1">
    <source>
        <dbReference type="ARBA" id="ARBA00004370"/>
    </source>
</evidence>
<dbReference type="SUPFAM" id="SSF81653">
    <property type="entry name" value="Calcium ATPase, transduction domain A"/>
    <property type="match status" value="1"/>
</dbReference>
<dbReference type="GO" id="GO:0005524">
    <property type="term" value="F:ATP binding"/>
    <property type="evidence" value="ECO:0007669"/>
    <property type="project" value="UniProtKB-UniRule"/>
</dbReference>
<dbReference type="Gene3D" id="3.40.50.1000">
    <property type="entry name" value="HAD superfamily/HAD-like"/>
    <property type="match status" value="1"/>
</dbReference>
<dbReference type="InterPro" id="IPR036412">
    <property type="entry name" value="HAD-like_sf"/>
</dbReference>
<comment type="subcellular location">
    <subcellularLocation>
        <location evidence="9">Cell membrane</location>
    </subcellularLocation>
    <subcellularLocation>
        <location evidence="1">Membrane</location>
    </subcellularLocation>
</comment>
<keyword evidence="12" id="KW-1185">Reference proteome</keyword>
<dbReference type="InterPro" id="IPR023299">
    <property type="entry name" value="ATPase_P-typ_cyto_dom_N"/>
</dbReference>
<comment type="catalytic activity">
    <reaction evidence="8">
        <text>Zn(2+)(in) + ATP + H2O = Zn(2+)(out) + ADP + phosphate + H(+)</text>
        <dbReference type="Rhea" id="RHEA:20621"/>
        <dbReference type="ChEBI" id="CHEBI:15377"/>
        <dbReference type="ChEBI" id="CHEBI:15378"/>
        <dbReference type="ChEBI" id="CHEBI:29105"/>
        <dbReference type="ChEBI" id="CHEBI:30616"/>
        <dbReference type="ChEBI" id="CHEBI:43474"/>
        <dbReference type="ChEBI" id="CHEBI:456216"/>
        <dbReference type="EC" id="7.2.2.12"/>
    </reaction>
</comment>
<keyword evidence="3" id="KW-0812">Transmembrane</keyword>
<dbReference type="InterPro" id="IPR001757">
    <property type="entry name" value="P_typ_ATPase"/>
</dbReference>
<dbReference type="KEGG" id="dde:Dde_0495"/>
<keyword evidence="6" id="KW-0472">Membrane</keyword>
<dbReference type="InterPro" id="IPR023214">
    <property type="entry name" value="HAD_sf"/>
</dbReference>
<dbReference type="PRINTS" id="PR00119">
    <property type="entry name" value="CATATPASE"/>
</dbReference>
<evidence type="ECO:0000256" key="6">
    <source>
        <dbReference type="ARBA" id="ARBA00023136"/>
    </source>
</evidence>
<keyword evidence="9" id="KW-1003">Cell membrane</keyword>
<dbReference type="GO" id="GO:0046872">
    <property type="term" value="F:metal ion binding"/>
    <property type="evidence" value="ECO:0007669"/>
    <property type="project" value="UniProtKB-KW"/>
</dbReference>
<proteinExistence type="inferred from homology"/>
<dbReference type="PROSITE" id="PS00154">
    <property type="entry name" value="ATPASE_E1_E2"/>
    <property type="match status" value="1"/>
</dbReference>
<sequence length="716" mass="76015">MNARESSAACGGHCSVAHEIPGRIRLRSRRLYDPELDVAYLQAVVEALPGVTQARINPRAFSMTVEYDGNPHTRTRVLGVLRDIPAEAYFAGARHAAQASLSGVVTQGVSAVLTPFLPEHIKAPLSWLLGLGTINDGLLTLLTEGVKVEVLDASAVGFSLLRRDYSTANAIVAMLGLGEYLEQWTEQKSNDLLKNLLRPSVEHVWVERDAREVQVPFGSLGVGDIVICGAGELVPVDGTVADGEAALNQSSITGESLPVHVRPGDDVLSGAVVEDGRLKIIARTVGGETSMARIGRFLENSLRSKSSSQTRTDELADRLVPVTFALGLGLFALTRDIRRAASVLTVDYSCAIKLASPVAVKSGMYTAGHCGVLLKGSQALDNLARIDTVVFDKTGTLTRGNLKVTDLIPLTDMDEHELLALAAGAEEHYSHPVARAVVAEAQQRGLTLPPISQVDFIVAHGVSAFVQGEQVLVGSRHFLEDDEGVDCFAAASFARRLRGQGKSLLYVARQGVLAGVIALRDQLRPEAAEALALLKERGIRNIVMLTGDHKDTAQAIAEQLGCIDEVHWELKPDDKADIVRRLQSRGGLLAFAGDGVNDAPALISADVGICMPGGADLAREAAQVVLLEDNLKALAVARDIATHTQHVLRRSFQAAVGINSAVLLLAAAGRLSPVTSAFMHNASTLGILGYAAASGGRKPASVRHVRTQHDSVKGVA</sequence>
<dbReference type="SFLD" id="SFLDS00003">
    <property type="entry name" value="Haloacid_Dehalogenase"/>
    <property type="match status" value="1"/>
</dbReference>
<name>Q315V0_OLEA2</name>
<dbReference type="EC" id="7.2.2.12" evidence="7"/>
<dbReference type="Pfam" id="PF00122">
    <property type="entry name" value="E1-E2_ATPase"/>
    <property type="match status" value="1"/>
</dbReference>
<dbReference type="NCBIfam" id="TIGR01494">
    <property type="entry name" value="ATPase_P-type"/>
    <property type="match status" value="1"/>
</dbReference>
<dbReference type="eggNOG" id="COG2217">
    <property type="taxonomic scope" value="Bacteria"/>
</dbReference>
<dbReference type="SFLD" id="SFLDF00027">
    <property type="entry name" value="p-type_atpase"/>
    <property type="match status" value="1"/>
</dbReference>
<keyword evidence="9" id="KW-0067">ATP-binding</keyword>
<keyword evidence="5" id="KW-1133">Transmembrane helix</keyword>
<organism evidence="11 12">
    <name type="scientific">Oleidesulfovibrio alaskensis (strain ATCC BAA-1058 / DSM 17464 / G20)</name>
    <name type="common">Desulfovibrio alaskensis</name>
    <dbReference type="NCBI Taxonomy" id="207559"/>
    <lineage>
        <taxon>Bacteria</taxon>
        <taxon>Pseudomonadati</taxon>
        <taxon>Thermodesulfobacteriota</taxon>
        <taxon>Desulfovibrionia</taxon>
        <taxon>Desulfovibrionales</taxon>
        <taxon>Desulfovibrionaceae</taxon>
        <taxon>Oleidesulfovibrio</taxon>
    </lineage>
</organism>
<dbReference type="InterPro" id="IPR059000">
    <property type="entry name" value="ATPase_P-type_domA"/>
</dbReference>
<accession>Q315V0</accession>
<dbReference type="PANTHER" id="PTHR48085:SF5">
    <property type="entry name" value="CADMIUM_ZINC-TRANSPORTING ATPASE HMA4-RELATED"/>
    <property type="match status" value="1"/>
</dbReference>
<comment type="similarity">
    <text evidence="2 9">Belongs to the cation transport ATPase (P-type) (TC 3.A.3) family. Type IB subfamily.</text>
</comment>
<dbReference type="RefSeq" id="WP_011366617.1">
    <property type="nucleotide sequence ID" value="NC_007519.1"/>
</dbReference>
<dbReference type="GO" id="GO:0016887">
    <property type="term" value="F:ATP hydrolysis activity"/>
    <property type="evidence" value="ECO:0007669"/>
    <property type="project" value="InterPro"/>
</dbReference>
<keyword evidence="9" id="KW-0547">Nucleotide-binding</keyword>
<dbReference type="SFLD" id="SFLDG00002">
    <property type="entry name" value="C1.7:_P-type_atpase_like"/>
    <property type="match status" value="1"/>
</dbReference>
<dbReference type="GO" id="GO:0005886">
    <property type="term" value="C:plasma membrane"/>
    <property type="evidence" value="ECO:0007669"/>
    <property type="project" value="UniProtKB-SubCell"/>
</dbReference>
<reference evidence="11 12" key="1">
    <citation type="journal article" date="2011" name="J. Bacteriol.">
        <title>Complete genome sequence and updated annotation of Desulfovibrio alaskensis G20.</title>
        <authorList>
            <person name="Hauser L.J."/>
            <person name="Land M.L."/>
            <person name="Brown S.D."/>
            <person name="Larimer F."/>
            <person name="Keller K.L."/>
            <person name="Rapp-Giles B.J."/>
            <person name="Price M.N."/>
            <person name="Lin M."/>
            <person name="Bruce D.C."/>
            <person name="Detter J.C."/>
            <person name="Tapia R."/>
            <person name="Han C.S."/>
            <person name="Goodwin L.A."/>
            <person name="Cheng J.F."/>
            <person name="Pitluck S."/>
            <person name="Copeland A."/>
            <person name="Lucas S."/>
            <person name="Nolan M."/>
            <person name="Lapidus A.L."/>
            <person name="Palumbo A.V."/>
            <person name="Wall J.D."/>
        </authorList>
    </citation>
    <scope>NUCLEOTIDE SEQUENCE [LARGE SCALE GENOMIC DNA]</scope>
    <source>
        <strain evidence="12">ATCC BAA 1058 / DSM 17464 / G20</strain>
    </source>
</reference>
<dbReference type="HOGENOM" id="CLU_001771_6_3_7"/>
<dbReference type="GO" id="GO:0016463">
    <property type="term" value="F:P-type zinc transporter activity"/>
    <property type="evidence" value="ECO:0007669"/>
    <property type="project" value="UniProtKB-EC"/>
</dbReference>
<evidence type="ECO:0000256" key="3">
    <source>
        <dbReference type="ARBA" id="ARBA00022692"/>
    </source>
</evidence>
<keyword evidence="11" id="KW-0378">Hydrolase</keyword>
<dbReference type="Gene3D" id="2.70.150.10">
    <property type="entry name" value="Calcium-transporting ATPase, cytoplasmic transduction domain A"/>
    <property type="match status" value="1"/>
</dbReference>
<evidence type="ECO:0000256" key="4">
    <source>
        <dbReference type="ARBA" id="ARBA00022967"/>
    </source>
</evidence>
<dbReference type="EMBL" id="CP000112">
    <property type="protein sequence ID" value="ABB37296.1"/>
    <property type="molecule type" value="Genomic_DNA"/>
</dbReference>
<dbReference type="STRING" id="207559.Dde_0495"/>
<dbReference type="Proteomes" id="UP000002710">
    <property type="component" value="Chromosome"/>
</dbReference>
<dbReference type="Gene3D" id="3.40.1110.10">
    <property type="entry name" value="Calcium-transporting ATPase, cytoplasmic domain N"/>
    <property type="match status" value="1"/>
</dbReference>
<keyword evidence="4" id="KW-1278">Translocase</keyword>
<dbReference type="InterPro" id="IPR008250">
    <property type="entry name" value="ATPase_P-typ_transduc_dom_A_sf"/>
</dbReference>
<evidence type="ECO:0000256" key="7">
    <source>
        <dbReference type="ARBA" id="ARBA00039097"/>
    </source>
</evidence>
<feature type="domain" description="P-type ATPase A" evidence="10">
    <location>
        <begin position="202"/>
        <end position="298"/>
    </location>
</feature>
<dbReference type="NCBIfam" id="TIGR01512">
    <property type="entry name" value="ATPase-IB2_Cd"/>
    <property type="match status" value="1"/>
</dbReference>
<dbReference type="InterPro" id="IPR018303">
    <property type="entry name" value="ATPase_P-typ_P_site"/>
</dbReference>
<gene>
    <name evidence="11" type="ordered locus">Dde_0495</name>
</gene>
<evidence type="ECO:0000256" key="9">
    <source>
        <dbReference type="RuleBase" id="RU362081"/>
    </source>
</evidence>
<dbReference type="InterPro" id="IPR051014">
    <property type="entry name" value="Cation_Transport_ATPase_IB"/>
</dbReference>
<dbReference type="PANTHER" id="PTHR48085">
    <property type="entry name" value="CADMIUM/ZINC-TRANSPORTING ATPASE HMA2-RELATED"/>
    <property type="match status" value="1"/>
</dbReference>
<evidence type="ECO:0000313" key="11">
    <source>
        <dbReference type="EMBL" id="ABB37296.1"/>
    </source>
</evidence>
<dbReference type="NCBIfam" id="TIGR01525">
    <property type="entry name" value="ATPase-IB_hvy"/>
    <property type="match status" value="1"/>
</dbReference>
<dbReference type="Pfam" id="PF00702">
    <property type="entry name" value="Hydrolase"/>
    <property type="match status" value="1"/>
</dbReference>
<evidence type="ECO:0000256" key="8">
    <source>
        <dbReference type="ARBA" id="ARBA00047308"/>
    </source>
</evidence>
<keyword evidence="9" id="KW-0479">Metal-binding</keyword>
<dbReference type="InterPro" id="IPR027256">
    <property type="entry name" value="P-typ_ATPase_IB"/>
</dbReference>
<evidence type="ECO:0000256" key="5">
    <source>
        <dbReference type="ARBA" id="ARBA00022989"/>
    </source>
</evidence>
<evidence type="ECO:0000259" key="10">
    <source>
        <dbReference type="Pfam" id="PF00122"/>
    </source>
</evidence>
<evidence type="ECO:0000313" key="12">
    <source>
        <dbReference type="Proteomes" id="UP000002710"/>
    </source>
</evidence>
<dbReference type="SUPFAM" id="SSF56784">
    <property type="entry name" value="HAD-like"/>
    <property type="match status" value="1"/>
</dbReference>